<evidence type="ECO:0000313" key="1">
    <source>
        <dbReference type="EMBL" id="MCJ8500297.1"/>
    </source>
</evidence>
<dbReference type="EMBL" id="JALJRB010000005">
    <property type="protein sequence ID" value="MCJ8500297.1"/>
    <property type="molecule type" value="Genomic_DNA"/>
</dbReference>
<dbReference type="Proteomes" id="UP001165427">
    <property type="component" value="Unassembled WGS sequence"/>
</dbReference>
<protein>
    <submittedName>
        <fullName evidence="1">Uncharacterized protein</fullName>
    </submittedName>
</protein>
<dbReference type="AlphaFoldDB" id="A0AA41R009"/>
<evidence type="ECO:0000313" key="2">
    <source>
        <dbReference type="Proteomes" id="UP001165427"/>
    </source>
</evidence>
<dbReference type="RefSeq" id="WP_246904270.1">
    <property type="nucleotide sequence ID" value="NZ_JALJRB010000005.1"/>
</dbReference>
<organism evidence="1 2">
    <name type="scientific">Desulfatitalea alkaliphila</name>
    <dbReference type="NCBI Taxonomy" id="2929485"/>
    <lineage>
        <taxon>Bacteria</taxon>
        <taxon>Pseudomonadati</taxon>
        <taxon>Thermodesulfobacteriota</taxon>
        <taxon>Desulfobacteria</taxon>
        <taxon>Desulfobacterales</taxon>
        <taxon>Desulfosarcinaceae</taxon>
        <taxon>Desulfatitalea</taxon>
    </lineage>
</organism>
<keyword evidence="2" id="KW-1185">Reference proteome</keyword>
<sequence length="132" mass="14710">MDSNTTVAIWIAVVPECVVFKTGAKHACAFGRSRHSDTKNRLPFIVPNIIYPCIVVGNMGTGTLCMENGIAEKALSDRISQRIVSRYKSRPCDSYRTPLHSVKEGWHLPIFVDVPDVQSLIRKTITIEYFGG</sequence>
<comment type="caution">
    <text evidence="1">The sequence shown here is derived from an EMBL/GenBank/DDBJ whole genome shotgun (WGS) entry which is preliminary data.</text>
</comment>
<reference evidence="1" key="1">
    <citation type="submission" date="2022-04" db="EMBL/GenBank/DDBJ databases">
        <title>Desulfatitalea alkaliphila sp. nov., a novel anaerobic sulfate-reducing bacterium isolated from terrestrial mud volcano, Taman Peninsula, Russia.</title>
        <authorList>
            <person name="Khomyakova M.A."/>
            <person name="Merkel A.Y."/>
            <person name="Slobodkin A.I."/>
        </authorList>
    </citation>
    <scope>NUCLEOTIDE SEQUENCE</scope>
    <source>
        <strain evidence="1">M08but</strain>
    </source>
</reference>
<name>A0AA41R009_9BACT</name>
<gene>
    <name evidence="1" type="ORF">MRX98_06895</name>
</gene>
<accession>A0AA41R009</accession>
<proteinExistence type="predicted"/>